<evidence type="ECO:0000313" key="1">
    <source>
        <dbReference type="EMBL" id="MSS28548.1"/>
    </source>
</evidence>
<reference evidence="1 2" key="1">
    <citation type="submission" date="2019-09" db="EMBL/GenBank/DDBJ databases">
        <title>In-depth cultivation of the pig gut microbiome towards novel bacterial diversity and tailored functional studies.</title>
        <authorList>
            <person name="Wylensek D."/>
            <person name="Hitch T.C.A."/>
            <person name="Clavel T."/>
        </authorList>
    </citation>
    <scope>NUCLEOTIDE SEQUENCE [LARGE SCALE GENOMIC DNA]</scope>
    <source>
        <strain evidence="1 2">PG-178-WT-4</strain>
    </source>
</reference>
<dbReference type="RefSeq" id="WP_154512034.1">
    <property type="nucleotide sequence ID" value="NZ_DBFWWU010000034.1"/>
</dbReference>
<dbReference type="EMBL" id="VUMH01000011">
    <property type="protein sequence ID" value="MSS28548.1"/>
    <property type="molecule type" value="Genomic_DNA"/>
</dbReference>
<keyword evidence="2" id="KW-1185">Reference proteome</keyword>
<accession>A0A6L5XMW2</accession>
<protein>
    <submittedName>
        <fullName evidence="1">Uncharacterized protein</fullName>
    </submittedName>
</protein>
<proteinExistence type="predicted"/>
<evidence type="ECO:0000313" key="2">
    <source>
        <dbReference type="Proteomes" id="UP000477488"/>
    </source>
</evidence>
<gene>
    <name evidence="1" type="ORF">FYJ44_11005</name>
</gene>
<sequence>MSDSLQLLYLTDADKHVQAVQIPWELWRKIEPLARPVLDSLMKPSSEEPVEPLPAFEEFLHYWDFRYPYSPAVNCPHCGAATQNWRDDPAHPFRLTNANLGGLLVFHCRACGATIRQKHFRDHMAVEHTAPKA</sequence>
<name>A0A6L5XMW2_9BACT</name>
<comment type="caution">
    <text evidence="1">The sequence shown here is derived from an EMBL/GenBank/DDBJ whole genome shotgun (WGS) entry which is preliminary data.</text>
</comment>
<dbReference type="AlphaFoldDB" id="A0A6L5XMW2"/>
<organism evidence="1 2">
    <name type="scientific">Desulfovibrio porci</name>
    <dbReference type="NCBI Taxonomy" id="2605782"/>
    <lineage>
        <taxon>Bacteria</taxon>
        <taxon>Pseudomonadati</taxon>
        <taxon>Thermodesulfobacteriota</taxon>
        <taxon>Desulfovibrionia</taxon>
        <taxon>Desulfovibrionales</taxon>
        <taxon>Desulfovibrionaceae</taxon>
        <taxon>Desulfovibrio</taxon>
    </lineage>
</organism>
<dbReference type="Proteomes" id="UP000477488">
    <property type="component" value="Unassembled WGS sequence"/>
</dbReference>